<dbReference type="PROSITE" id="PS00107">
    <property type="entry name" value="PROTEIN_KINASE_ATP"/>
    <property type="match status" value="1"/>
</dbReference>
<keyword evidence="3" id="KW-0597">Phosphoprotein</keyword>
<dbReference type="SUPFAM" id="SSF56112">
    <property type="entry name" value="Protein kinase-like (PK-like)"/>
    <property type="match status" value="1"/>
</dbReference>
<evidence type="ECO:0000256" key="1">
    <source>
        <dbReference type="ARBA" id="ARBA00004167"/>
    </source>
</evidence>
<evidence type="ECO:0000256" key="11">
    <source>
        <dbReference type="ARBA" id="ARBA00022989"/>
    </source>
</evidence>
<comment type="caution">
    <text evidence="18">The sequence shown here is derived from an EMBL/GenBank/DDBJ whole genome shotgun (WGS) entry which is preliminary data.</text>
</comment>
<dbReference type="FunFam" id="1.10.510.10:FF:000343">
    <property type="entry name" value="Cysteine-rich receptor-like protein kinase 28"/>
    <property type="match status" value="1"/>
</dbReference>
<evidence type="ECO:0000256" key="5">
    <source>
        <dbReference type="ARBA" id="ARBA00022692"/>
    </source>
</evidence>
<protein>
    <recommendedName>
        <fullName evidence="17">Protein kinase domain-containing protein</fullName>
    </recommendedName>
</protein>
<keyword evidence="13" id="KW-0675">Receptor</keyword>
<keyword evidence="2 16" id="KW-0723">Serine/threonine-protein kinase</keyword>
<dbReference type="FunFam" id="3.30.200.20:FF:000142">
    <property type="entry name" value="Cysteine-rich receptor-like protein kinase 10"/>
    <property type="match status" value="1"/>
</dbReference>
<dbReference type="InterPro" id="IPR017441">
    <property type="entry name" value="Protein_kinase_ATP_BS"/>
</dbReference>
<dbReference type="OrthoDB" id="4062651at2759"/>
<evidence type="ECO:0000313" key="19">
    <source>
        <dbReference type="Proteomes" id="UP000326396"/>
    </source>
</evidence>
<keyword evidence="19" id="KW-1185">Reference proteome</keyword>
<comment type="similarity">
    <text evidence="16">Belongs to the protein kinase superfamily.</text>
</comment>
<evidence type="ECO:0000256" key="10">
    <source>
        <dbReference type="ARBA" id="ARBA00022840"/>
    </source>
</evidence>
<dbReference type="InterPro" id="IPR000719">
    <property type="entry name" value="Prot_kinase_dom"/>
</dbReference>
<evidence type="ECO:0000256" key="6">
    <source>
        <dbReference type="ARBA" id="ARBA00022729"/>
    </source>
</evidence>
<gene>
    <name evidence="18" type="ORF">E3N88_00620</name>
</gene>
<dbReference type="GO" id="GO:0004674">
    <property type="term" value="F:protein serine/threonine kinase activity"/>
    <property type="evidence" value="ECO:0007669"/>
    <property type="project" value="UniProtKB-KW"/>
</dbReference>
<keyword evidence="9" id="KW-0418">Kinase</keyword>
<evidence type="ECO:0000259" key="17">
    <source>
        <dbReference type="PROSITE" id="PS50011"/>
    </source>
</evidence>
<evidence type="ECO:0000256" key="9">
    <source>
        <dbReference type="ARBA" id="ARBA00022777"/>
    </source>
</evidence>
<comment type="subcellular location">
    <subcellularLocation>
        <location evidence="1">Membrane</location>
        <topology evidence="1">Single-pass membrane protein</topology>
    </subcellularLocation>
</comment>
<reference evidence="18 19" key="1">
    <citation type="submission" date="2019-05" db="EMBL/GenBank/DDBJ databases">
        <title>Mikania micrantha, genome provides insights into the molecular mechanism of rapid growth.</title>
        <authorList>
            <person name="Liu B."/>
        </authorList>
    </citation>
    <scope>NUCLEOTIDE SEQUENCE [LARGE SCALE GENOMIC DNA]</scope>
    <source>
        <strain evidence="18">NLD-2019</strain>
        <tissue evidence="18">Leaf</tissue>
    </source>
</reference>
<dbReference type="InterPro" id="IPR001245">
    <property type="entry name" value="Ser-Thr/Tyr_kinase_cat_dom"/>
</dbReference>
<evidence type="ECO:0000256" key="7">
    <source>
        <dbReference type="ARBA" id="ARBA00022737"/>
    </source>
</evidence>
<keyword evidence="14" id="KW-0325">Glycoprotein</keyword>
<organism evidence="18 19">
    <name type="scientific">Mikania micrantha</name>
    <name type="common">bitter vine</name>
    <dbReference type="NCBI Taxonomy" id="192012"/>
    <lineage>
        <taxon>Eukaryota</taxon>
        <taxon>Viridiplantae</taxon>
        <taxon>Streptophyta</taxon>
        <taxon>Embryophyta</taxon>
        <taxon>Tracheophyta</taxon>
        <taxon>Spermatophyta</taxon>
        <taxon>Magnoliopsida</taxon>
        <taxon>eudicotyledons</taxon>
        <taxon>Gunneridae</taxon>
        <taxon>Pentapetalae</taxon>
        <taxon>asterids</taxon>
        <taxon>campanulids</taxon>
        <taxon>Asterales</taxon>
        <taxon>Asteraceae</taxon>
        <taxon>Asteroideae</taxon>
        <taxon>Heliantheae alliance</taxon>
        <taxon>Eupatorieae</taxon>
        <taxon>Mikania</taxon>
    </lineage>
</organism>
<evidence type="ECO:0000256" key="14">
    <source>
        <dbReference type="ARBA" id="ARBA00023180"/>
    </source>
</evidence>
<dbReference type="EMBL" id="SZYD01000001">
    <property type="protein sequence ID" value="KAD7477484.1"/>
    <property type="molecule type" value="Genomic_DNA"/>
</dbReference>
<accession>A0A5N6PYM9</accession>
<keyword evidence="10 15" id="KW-0067">ATP-binding</keyword>
<evidence type="ECO:0000256" key="8">
    <source>
        <dbReference type="ARBA" id="ARBA00022741"/>
    </source>
</evidence>
<feature type="domain" description="Protein kinase" evidence="17">
    <location>
        <begin position="23"/>
        <end position="310"/>
    </location>
</feature>
<keyword evidence="4" id="KW-0808">Transferase</keyword>
<keyword evidence="6" id="KW-0732">Signal</keyword>
<keyword evidence="5" id="KW-0812">Transmembrane</keyword>
<dbReference type="Gene3D" id="3.30.200.20">
    <property type="entry name" value="Phosphorylase Kinase, domain 1"/>
    <property type="match status" value="1"/>
</dbReference>
<evidence type="ECO:0000256" key="4">
    <source>
        <dbReference type="ARBA" id="ARBA00022679"/>
    </source>
</evidence>
<dbReference type="PANTHER" id="PTHR27002">
    <property type="entry name" value="RECEPTOR-LIKE SERINE/THREONINE-PROTEIN KINASE SD1-8"/>
    <property type="match status" value="1"/>
</dbReference>
<dbReference type="PROSITE" id="PS50011">
    <property type="entry name" value="PROTEIN_KINASE_DOM"/>
    <property type="match status" value="1"/>
</dbReference>
<keyword evidence="11" id="KW-1133">Transmembrane helix</keyword>
<dbReference type="GO" id="GO:0009737">
    <property type="term" value="P:response to abscisic acid"/>
    <property type="evidence" value="ECO:0007669"/>
    <property type="project" value="UniProtKB-ARBA"/>
</dbReference>
<evidence type="ECO:0000256" key="3">
    <source>
        <dbReference type="ARBA" id="ARBA00022553"/>
    </source>
</evidence>
<dbReference type="AlphaFoldDB" id="A0A5N6PYM9"/>
<evidence type="ECO:0000256" key="2">
    <source>
        <dbReference type="ARBA" id="ARBA00022527"/>
    </source>
</evidence>
<evidence type="ECO:0000256" key="16">
    <source>
        <dbReference type="RuleBase" id="RU000304"/>
    </source>
</evidence>
<dbReference type="GO" id="GO:0005886">
    <property type="term" value="C:plasma membrane"/>
    <property type="evidence" value="ECO:0007669"/>
    <property type="project" value="TreeGrafter"/>
</dbReference>
<dbReference type="Proteomes" id="UP000326396">
    <property type="component" value="Linkage Group LG1"/>
</dbReference>
<keyword evidence="12" id="KW-0472">Membrane</keyword>
<sequence>MDVSDVESLRYDFNLVKAATNDFSDKNKLGQGGFGAVYKGKLEDELEIAVKRLGKDSGQGDIEFKNEVLLVAKLQHRNLVRLLGFCIEGSERLLIYEFCPNASLDQFIFDPTRCALLNWEKQYQIIRGVAKGLLYLHEDSRLRIVHRDLKASNVLLDAELNAKIADFGMARLFKHGETQGDTNRIVGTYGYMAPEYAMHGQFSIKSDVFSYGVLVLEMITGQKNQCFKNGENIEDLLSFAWESWRNGTTSNMIDPVLKLGSSSLHDIIRSIHIGLLCVQENVADRPTMDYVLRMLNSSSITLMVPSEPAFFMNRNTDPKMPLLHKYSLSTGSNALERSYVTEASKLSRNDVSISEIVPR</sequence>
<dbReference type="InterPro" id="IPR008271">
    <property type="entry name" value="Ser/Thr_kinase_AS"/>
</dbReference>
<dbReference type="Gene3D" id="1.10.510.10">
    <property type="entry name" value="Transferase(Phosphotransferase) domain 1"/>
    <property type="match status" value="1"/>
</dbReference>
<dbReference type="Pfam" id="PF07714">
    <property type="entry name" value="PK_Tyr_Ser-Thr"/>
    <property type="match status" value="1"/>
</dbReference>
<proteinExistence type="inferred from homology"/>
<dbReference type="InterPro" id="IPR011009">
    <property type="entry name" value="Kinase-like_dom_sf"/>
</dbReference>
<feature type="binding site" evidence="15">
    <location>
        <position position="51"/>
    </location>
    <ligand>
        <name>ATP</name>
        <dbReference type="ChEBI" id="CHEBI:30616"/>
    </ligand>
</feature>
<keyword evidence="8 15" id="KW-0547">Nucleotide-binding</keyword>
<evidence type="ECO:0000313" key="18">
    <source>
        <dbReference type="EMBL" id="KAD7477484.1"/>
    </source>
</evidence>
<evidence type="ECO:0000256" key="12">
    <source>
        <dbReference type="ARBA" id="ARBA00023136"/>
    </source>
</evidence>
<name>A0A5N6PYM9_9ASTR</name>
<keyword evidence="7" id="KW-0677">Repeat</keyword>
<dbReference type="PROSITE" id="PS00108">
    <property type="entry name" value="PROTEIN_KINASE_ST"/>
    <property type="match status" value="1"/>
</dbReference>
<evidence type="ECO:0000256" key="15">
    <source>
        <dbReference type="PROSITE-ProRule" id="PRU10141"/>
    </source>
</evidence>
<dbReference type="PANTHER" id="PTHR27002:SF1073">
    <property type="entry name" value="CYSTEINE-RICH RECEPTOR-LIKE PROTEIN KINASE 29"/>
    <property type="match status" value="1"/>
</dbReference>
<dbReference type="GO" id="GO:0005524">
    <property type="term" value="F:ATP binding"/>
    <property type="evidence" value="ECO:0007669"/>
    <property type="project" value="UniProtKB-UniRule"/>
</dbReference>
<evidence type="ECO:0000256" key="13">
    <source>
        <dbReference type="ARBA" id="ARBA00023170"/>
    </source>
</evidence>
<dbReference type="SMART" id="SM00220">
    <property type="entry name" value="S_TKc"/>
    <property type="match status" value="1"/>
</dbReference>